<accession>A0A5K3G0Q7</accession>
<sequence>RSRQGSDHAHQHLHTEAPRSAVNCVCWRAHRGSSLDGQSKQIWKVKQEIMQKFRCYAENNGVLQAMPILPPTLVVTSICCVLEFDFVARVKPFEPESLTVNLQFLSFLYFLFQVVE</sequence>
<name>A0A5K3G0Q7_MESCO</name>
<evidence type="ECO:0000313" key="1">
    <source>
        <dbReference type="WBParaSite" id="MCU_013894-RA"/>
    </source>
</evidence>
<reference evidence="1" key="1">
    <citation type="submission" date="2019-11" db="UniProtKB">
        <authorList>
            <consortium name="WormBaseParasite"/>
        </authorList>
    </citation>
    <scope>IDENTIFICATION</scope>
</reference>
<organism evidence="1">
    <name type="scientific">Mesocestoides corti</name>
    <name type="common">Flatworm</name>
    <dbReference type="NCBI Taxonomy" id="53468"/>
    <lineage>
        <taxon>Eukaryota</taxon>
        <taxon>Metazoa</taxon>
        <taxon>Spiralia</taxon>
        <taxon>Lophotrochozoa</taxon>
        <taxon>Platyhelminthes</taxon>
        <taxon>Cestoda</taxon>
        <taxon>Eucestoda</taxon>
        <taxon>Cyclophyllidea</taxon>
        <taxon>Mesocestoididae</taxon>
        <taxon>Mesocestoides</taxon>
    </lineage>
</organism>
<proteinExistence type="predicted"/>
<dbReference type="AlphaFoldDB" id="A0A5K3G0Q7"/>
<protein>
    <submittedName>
        <fullName evidence="1">Neur_chan_LBD domain-containing protein</fullName>
    </submittedName>
</protein>
<dbReference type="WBParaSite" id="MCU_013894-RA">
    <property type="protein sequence ID" value="MCU_013894-RA"/>
    <property type="gene ID" value="MCU_013894"/>
</dbReference>